<proteinExistence type="predicted"/>
<reference evidence="2 3" key="1">
    <citation type="submission" date="2020-08" db="EMBL/GenBank/DDBJ databases">
        <title>Genomic Encyclopedia of Type Strains, Phase IV (KMG-IV): sequencing the most valuable type-strain genomes for metagenomic binning, comparative biology and taxonomic classification.</title>
        <authorList>
            <person name="Goeker M."/>
        </authorList>
    </citation>
    <scope>NUCLEOTIDE SEQUENCE [LARGE SCALE GENOMIC DNA]</scope>
    <source>
        <strain evidence="2 3">DSM 102983</strain>
    </source>
</reference>
<evidence type="ECO:0000313" key="3">
    <source>
        <dbReference type="Proteomes" id="UP000533637"/>
    </source>
</evidence>
<comment type="caution">
    <text evidence="2">The sequence shown here is derived from an EMBL/GenBank/DDBJ whole genome shotgun (WGS) entry which is preliminary data.</text>
</comment>
<dbReference type="EMBL" id="JACHOC010000001">
    <property type="protein sequence ID" value="MBB4620401.1"/>
    <property type="molecule type" value="Genomic_DNA"/>
</dbReference>
<evidence type="ECO:0000256" key="1">
    <source>
        <dbReference type="SAM" id="MobiDB-lite"/>
    </source>
</evidence>
<evidence type="ECO:0008006" key="4">
    <source>
        <dbReference type="Google" id="ProtNLM"/>
    </source>
</evidence>
<sequence>MSKQVIILFLICLSNTDYLYAQWTEKDSVWLQKILSGKEKLELNPEALKAIQSGTLINTEEPASKMIMAPEQSPAQSIQKDFTEFVRPKDSEDHNPNRKVALKDLPPSVFRLYGMNKPLPRVRMLGSFQVSSNIRAEAQKPSGISFDNLLQQVFMPSARHKRKNAQRWQTQKYYNNYP</sequence>
<accession>A0ABR6KFX0</accession>
<name>A0ABR6KFX0_9BACT</name>
<feature type="compositionally biased region" description="Polar residues" evidence="1">
    <location>
        <begin position="166"/>
        <end position="178"/>
    </location>
</feature>
<dbReference type="RefSeq" id="WP_122373738.1">
    <property type="nucleotide sequence ID" value="NZ_BMPB01000006.1"/>
</dbReference>
<feature type="region of interest" description="Disordered" evidence="1">
    <location>
        <begin position="158"/>
        <end position="178"/>
    </location>
</feature>
<dbReference type="Proteomes" id="UP000533637">
    <property type="component" value="Unassembled WGS sequence"/>
</dbReference>
<evidence type="ECO:0000313" key="2">
    <source>
        <dbReference type="EMBL" id="MBB4620401.1"/>
    </source>
</evidence>
<protein>
    <recommendedName>
        <fullName evidence="4">DUF4858 domain-containing protein</fullName>
    </recommendedName>
</protein>
<organism evidence="2 3">
    <name type="scientific">Parabacteroides faecis</name>
    <dbReference type="NCBI Taxonomy" id="1217282"/>
    <lineage>
        <taxon>Bacteria</taxon>
        <taxon>Pseudomonadati</taxon>
        <taxon>Bacteroidota</taxon>
        <taxon>Bacteroidia</taxon>
        <taxon>Bacteroidales</taxon>
        <taxon>Tannerellaceae</taxon>
        <taxon>Parabacteroides</taxon>
    </lineage>
</organism>
<keyword evidence="3" id="KW-1185">Reference proteome</keyword>
<gene>
    <name evidence="2" type="ORF">GGQ57_000275</name>
</gene>